<gene>
    <name evidence="2" type="ORF">PR003_g9713</name>
</gene>
<dbReference type="AlphaFoldDB" id="A0A6A4FG18"/>
<feature type="compositionally biased region" description="Basic residues" evidence="1">
    <location>
        <begin position="1"/>
        <end position="13"/>
    </location>
</feature>
<dbReference type="PANTHER" id="PTHR31569:SF4">
    <property type="entry name" value="SWIM-TYPE DOMAIN-CONTAINING PROTEIN"/>
    <property type="match status" value="1"/>
</dbReference>
<proteinExistence type="predicted"/>
<evidence type="ECO:0000313" key="3">
    <source>
        <dbReference type="Proteomes" id="UP000434957"/>
    </source>
</evidence>
<feature type="region of interest" description="Disordered" evidence="1">
    <location>
        <begin position="1"/>
        <end position="35"/>
    </location>
</feature>
<keyword evidence="3" id="KW-1185">Reference proteome</keyword>
<name>A0A6A4FG18_9STRA</name>
<protein>
    <recommendedName>
        <fullName evidence="4">FAR1 domain-containing protein</fullName>
    </recommendedName>
</protein>
<dbReference type="PANTHER" id="PTHR31569">
    <property type="entry name" value="SWIM-TYPE DOMAIN-CONTAINING PROTEIN"/>
    <property type="match status" value="1"/>
</dbReference>
<evidence type="ECO:0000313" key="2">
    <source>
        <dbReference type="EMBL" id="KAE9341979.1"/>
    </source>
</evidence>
<dbReference type="InterPro" id="IPR052579">
    <property type="entry name" value="Zinc_finger_SWIM"/>
</dbReference>
<evidence type="ECO:0000256" key="1">
    <source>
        <dbReference type="SAM" id="MobiDB-lite"/>
    </source>
</evidence>
<organism evidence="2 3">
    <name type="scientific">Phytophthora rubi</name>
    <dbReference type="NCBI Taxonomy" id="129364"/>
    <lineage>
        <taxon>Eukaryota</taxon>
        <taxon>Sar</taxon>
        <taxon>Stramenopiles</taxon>
        <taxon>Oomycota</taxon>
        <taxon>Peronosporomycetes</taxon>
        <taxon>Peronosporales</taxon>
        <taxon>Peronosporaceae</taxon>
        <taxon>Phytophthora</taxon>
    </lineage>
</organism>
<dbReference type="EMBL" id="QXFT01000510">
    <property type="protein sequence ID" value="KAE9341979.1"/>
    <property type="molecule type" value="Genomic_DNA"/>
</dbReference>
<reference evidence="2 3" key="1">
    <citation type="submission" date="2018-08" db="EMBL/GenBank/DDBJ databases">
        <title>Genomic investigation of the strawberry pathogen Phytophthora fragariae indicates pathogenicity is determined by transcriptional variation in three key races.</title>
        <authorList>
            <person name="Adams T.M."/>
            <person name="Armitage A.D."/>
            <person name="Sobczyk M.K."/>
            <person name="Bates H.J."/>
            <person name="Dunwell J.M."/>
            <person name="Nellist C.F."/>
            <person name="Harrison R.J."/>
        </authorList>
    </citation>
    <scope>NUCLEOTIDE SEQUENCE [LARGE SCALE GENOMIC DNA]</scope>
    <source>
        <strain evidence="2 3">SCRP333</strain>
    </source>
</reference>
<evidence type="ECO:0008006" key="4">
    <source>
        <dbReference type="Google" id="ProtNLM"/>
    </source>
</evidence>
<accession>A0A6A4FG18</accession>
<comment type="caution">
    <text evidence="2">The sequence shown here is derived from an EMBL/GenBank/DDBJ whole genome shotgun (WGS) entry which is preliminary data.</text>
</comment>
<dbReference type="Proteomes" id="UP000434957">
    <property type="component" value="Unassembled WGS sequence"/>
</dbReference>
<sequence>MVARRSPRGKTKRRLDTDEEEEEGYQGPQDGATSTSISVTAPAMEQASFDSWAEFQTSLERYQAETYQLYFGETAMNSTARNKRILENYKVDDESLPRTIPVKRFEHYNKLLRCTHYGRPRHRGSGERPRQKSRNVGCTARMSVCLQFDGYDWKIRVTLHSRVHNHRLSEDVFNQYSRVRVNLPDDVVGHVNQMLSHHSERRSIWHFVRDNTDSELSMKDIHNLVARLARQNYSAPTLEGRIDKYLRDFCEDD</sequence>